<sequence length="38" mass="4361">MKINRALTKRKPRRDTTWQGCLTLSTLGASQKNVLKFV</sequence>
<dbReference type="Proteomes" id="UP000214720">
    <property type="component" value="Unassembled WGS sequence"/>
</dbReference>
<name>A0A226WNF8_CABSO</name>
<accession>A0A226WNF8</accession>
<dbReference type="EMBL" id="MTHB01000265">
    <property type="protein sequence ID" value="OXC72706.1"/>
    <property type="molecule type" value="Genomic_DNA"/>
</dbReference>
<reference evidence="2" key="1">
    <citation type="submission" date="2017-01" db="EMBL/GenBank/DDBJ databases">
        <title>Genome Analysis of Deinococcus marmoris KOPRI26562.</title>
        <authorList>
            <person name="Kim J.H."/>
            <person name="Oh H.-M."/>
        </authorList>
    </citation>
    <scope>NUCLEOTIDE SEQUENCE [LARGE SCALE GENOMIC DNA]</scope>
    <source>
        <strain evidence="2">PAMC 26633</strain>
    </source>
</reference>
<protein>
    <submittedName>
        <fullName evidence="1">Uncharacterized protein</fullName>
    </submittedName>
</protein>
<proteinExistence type="predicted"/>
<dbReference type="AlphaFoldDB" id="A0A226WNF8"/>
<evidence type="ECO:0000313" key="2">
    <source>
        <dbReference type="Proteomes" id="UP000214720"/>
    </source>
</evidence>
<organism evidence="1 2">
    <name type="scientific">Caballeronia sordidicola</name>
    <name type="common">Burkholderia sordidicola</name>
    <dbReference type="NCBI Taxonomy" id="196367"/>
    <lineage>
        <taxon>Bacteria</taxon>
        <taxon>Pseudomonadati</taxon>
        <taxon>Pseudomonadota</taxon>
        <taxon>Betaproteobacteria</taxon>
        <taxon>Burkholderiales</taxon>
        <taxon>Burkholderiaceae</taxon>
        <taxon>Caballeronia</taxon>
    </lineage>
</organism>
<comment type="caution">
    <text evidence="1">The sequence shown here is derived from an EMBL/GenBank/DDBJ whole genome shotgun (WGS) entry which is preliminary data.</text>
</comment>
<evidence type="ECO:0000313" key="1">
    <source>
        <dbReference type="EMBL" id="OXC72706.1"/>
    </source>
</evidence>
<gene>
    <name evidence="1" type="ORF">BSU04_40485</name>
</gene>